<protein>
    <submittedName>
        <fullName evidence="3">Uncharacterized protein</fullName>
    </submittedName>
</protein>
<evidence type="ECO:0000256" key="1">
    <source>
        <dbReference type="SAM" id="Phobius"/>
    </source>
</evidence>
<reference evidence="3 4" key="1">
    <citation type="submission" date="2014-08" db="EMBL/GenBank/DDBJ databases">
        <title>Comparative genomics of the Paenibacillus odorifer group.</title>
        <authorList>
            <person name="den Bakker H.C."/>
            <person name="Tsai Y.-C."/>
            <person name="Martin N."/>
            <person name="Korlach J."/>
            <person name="Wiedmann M."/>
        </authorList>
    </citation>
    <scope>NUCLEOTIDE SEQUENCE [LARGE SCALE GENOMIC DNA]</scope>
    <source>
        <strain evidence="3 4">DSM 14472</strain>
    </source>
</reference>
<evidence type="ECO:0000313" key="3">
    <source>
        <dbReference type="EMBL" id="AIQ63327.1"/>
    </source>
</evidence>
<sequence>MNKVNWKSKLGSRKFWALIAGVATSILAAGGAGDDTTLKVTGIIGAVGSCVVYMLAEAYTDGKASGSDDTAE</sequence>
<evidence type="ECO:0000256" key="2">
    <source>
        <dbReference type="SAM" id="SignalP"/>
    </source>
</evidence>
<proteinExistence type="predicted"/>
<keyword evidence="4" id="KW-1185">Reference proteome</keyword>
<feature type="chain" id="PRO_5001846696" evidence="2">
    <location>
        <begin position="29"/>
        <end position="72"/>
    </location>
</feature>
<keyword evidence="2" id="KW-0732">Signal</keyword>
<dbReference type="HOGENOM" id="CLU_203243_0_0_9"/>
<dbReference type="EMBL" id="CP009286">
    <property type="protein sequence ID" value="AIQ63327.1"/>
    <property type="molecule type" value="Genomic_DNA"/>
</dbReference>
<name>A0A089LR12_9BACL</name>
<keyword evidence="1" id="KW-1133">Transmembrane helix</keyword>
<dbReference type="KEGG" id="pste:PSTEL_09760"/>
<dbReference type="OrthoDB" id="9801171at2"/>
<keyword evidence="1" id="KW-0472">Membrane</keyword>
<accession>A0A089LR12</accession>
<dbReference type="AlphaFoldDB" id="A0A089LR12"/>
<feature type="transmembrane region" description="Helical" evidence="1">
    <location>
        <begin position="38"/>
        <end position="56"/>
    </location>
</feature>
<gene>
    <name evidence="3" type="ORF">PSTEL_09760</name>
</gene>
<dbReference type="Proteomes" id="UP000029507">
    <property type="component" value="Chromosome"/>
</dbReference>
<keyword evidence="1" id="KW-0812">Transmembrane</keyword>
<dbReference type="RefSeq" id="WP_038694790.1">
    <property type="nucleotide sequence ID" value="NZ_CP009286.1"/>
</dbReference>
<dbReference type="STRING" id="169760.PSTEL_09760"/>
<evidence type="ECO:0000313" key="4">
    <source>
        <dbReference type="Proteomes" id="UP000029507"/>
    </source>
</evidence>
<feature type="signal peptide" evidence="2">
    <location>
        <begin position="1"/>
        <end position="28"/>
    </location>
</feature>
<organism evidence="3 4">
    <name type="scientific">Paenibacillus stellifer</name>
    <dbReference type="NCBI Taxonomy" id="169760"/>
    <lineage>
        <taxon>Bacteria</taxon>
        <taxon>Bacillati</taxon>
        <taxon>Bacillota</taxon>
        <taxon>Bacilli</taxon>
        <taxon>Bacillales</taxon>
        <taxon>Paenibacillaceae</taxon>
        <taxon>Paenibacillus</taxon>
    </lineage>
</organism>